<evidence type="ECO:0000313" key="5">
    <source>
        <dbReference type="Proteomes" id="UP001153069"/>
    </source>
</evidence>
<gene>
    <name evidence="4" type="ORF">SEMRO_357_G125560.1</name>
</gene>
<organism evidence="4 5">
    <name type="scientific">Seminavis robusta</name>
    <dbReference type="NCBI Taxonomy" id="568900"/>
    <lineage>
        <taxon>Eukaryota</taxon>
        <taxon>Sar</taxon>
        <taxon>Stramenopiles</taxon>
        <taxon>Ochrophyta</taxon>
        <taxon>Bacillariophyta</taxon>
        <taxon>Bacillariophyceae</taxon>
        <taxon>Bacillariophycidae</taxon>
        <taxon>Naviculales</taxon>
        <taxon>Naviculaceae</taxon>
        <taxon>Seminavis</taxon>
    </lineage>
</organism>
<feature type="compositionally biased region" description="Basic residues" evidence="1">
    <location>
        <begin position="56"/>
        <end position="68"/>
    </location>
</feature>
<feature type="transmembrane region" description="Helical" evidence="2">
    <location>
        <begin position="147"/>
        <end position="165"/>
    </location>
</feature>
<sequence length="198" mass="22478">MASTQYSKSNCSMWKQLLVICSLVLWCSDHAASAFSLRSSVPPSTRRIVSLAAARQPRRNLKKRKGRDRKSPSYSSPSLQDQDDGYEVKPLISYQRKEAGEDFWIDPEDLRREKERERAISNRKAMEGEMSKEKLISEVVAPYKQNWIGIMSMVIVVLAAIVTNFPEVLENPSINFPDLDSGDPIPMETTLKSVVLDR</sequence>
<keyword evidence="3" id="KW-0732">Signal</keyword>
<keyword evidence="2" id="KW-0472">Membrane</keyword>
<keyword evidence="2" id="KW-1133">Transmembrane helix</keyword>
<dbReference type="Proteomes" id="UP001153069">
    <property type="component" value="Unassembled WGS sequence"/>
</dbReference>
<dbReference type="EMBL" id="CAICTM010000356">
    <property type="protein sequence ID" value="CAB9508704.1"/>
    <property type="molecule type" value="Genomic_DNA"/>
</dbReference>
<keyword evidence="5" id="KW-1185">Reference proteome</keyword>
<accession>A0A9N8DUC9</accession>
<dbReference type="OrthoDB" id="48363at2759"/>
<proteinExistence type="predicted"/>
<keyword evidence="2" id="KW-0812">Transmembrane</keyword>
<evidence type="ECO:0000256" key="1">
    <source>
        <dbReference type="SAM" id="MobiDB-lite"/>
    </source>
</evidence>
<protein>
    <submittedName>
        <fullName evidence="4">Uncharacterized protein</fullName>
    </submittedName>
</protein>
<feature type="signal peptide" evidence="3">
    <location>
        <begin position="1"/>
        <end position="34"/>
    </location>
</feature>
<name>A0A9N8DUC9_9STRA</name>
<evidence type="ECO:0000256" key="2">
    <source>
        <dbReference type="SAM" id="Phobius"/>
    </source>
</evidence>
<evidence type="ECO:0000256" key="3">
    <source>
        <dbReference type="SAM" id="SignalP"/>
    </source>
</evidence>
<evidence type="ECO:0000313" key="4">
    <source>
        <dbReference type="EMBL" id="CAB9508704.1"/>
    </source>
</evidence>
<feature type="chain" id="PRO_5040182499" evidence="3">
    <location>
        <begin position="35"/>
        <end position="198"/>
    </location>
</feature>
<dbReference type="AlphaFoldDB" id="A0A9N8DUC9"/>
<reference evidence="4" key="1">
    <citation type="submission" date="2020-06" db="EMBL/GenBank/DDBJ databases">
        <authorList>
            <consortium name="Plant Systems Biology data submission"/>
        </authorList>
    </citation>
    <scope>NUCLEOTIDE SEQUENCE</scope>
    <source>
        <strain evidence="4">D6</strain>
    </source>
</reference>
<comment type="caution">
    <text evidence="4">The sequence shown here is derived from an EMBL/GenBank/DDBJ whole genome shotgun (WGS) entry which is preliminary data.</text>
</comment>
<feature type="region of interest" description="Disordered" evidence="1">
    <location>
        <begin position="51"/>
        <end position="84"/>
    </location>
</feature>